<comment type="caution">
    <text evidence="1">The sequence shown here is derived from an EMBL/GenBank/DDBJ whole genome shotgun (WGS) entry which is preliminary data.</text>
</comment>
<name>A0ABX0V477_9HYPH</name>
<protein>
    <submittedName>
        <fullName evidence="1">Uncharacterized protein</fullName>
    </submittedName>
</protein>
<keyword evidence="2" id="KW-1185">Reference proteome</keyword>
<dbReference type="EMBL" id="JAASQI010000012">
    <property type="protein sequence ID" value="NIJ60011.1"/>
    <property type="molecule type" value="Genomic_DNA"/>
</dbReference>
<dbReference type="Proteomes" id="UP001429580">
    <property type="component" value="Unassembled WGS sequence"/>
</dbReference>
<organism evidence="1 2">
    <name type="scientific">Pseudochelatococcus lubricantis</name>
    <dbReference type="NCBI Taxonomy" id="1538102"/>
    <lineage>
        <taxon>Bacteria</taxon>
        <taxon>Pseudomonadati</taxon>
        <taxon>Pseudomonadota</taxon>
        <taxon>Alphaproteobacteria</taxon>
        <taxon>Hyphomicrobiales</taxon>
        <taxon>Chelatococcaceae</taxon>
        <taxon>Pseudochelatococcus</taxon>
    </lineage>
</organism>
<evidence type="ECO:0000313" key="1">
    <source>
        <dbReference type="EMBL" id="NIJ60011.1"/>
    </source>
</evidence>
<proteinExistence type="predicted"/>
<gene>
    <name evidence="1" type="ORF">FHS82_003874</name>
</gene>
<accession>A0ABX0V477</accession>
<sequence length="48" mass="5174">MDAELANRGGAVQYLAGNFPIFWLLPALSTGHPPLEPAVDGDILFSYQ</sequence>
<evidence type="ECO:0000313" key="2">
    <source>
        <dbReference type="Proteomes" id="UP001429580"/>
    </source>
</evidence>
<reference evidence="1 2" key="1">
    <citation type="submission" date="2020-03" db="EMBL/GenBank/DDBJ databases">
        <title>Genomic Encyclopedia of Type Strains, Phase IV (KMG-IV): sequencing the most valuable type-strain genomes for metagenomic binning, comparative biology and taxonomic classification.</title>
        <authorList>
            <person name="Goeker M."/>
        </authorList>
    </citation>
    <scope>NUCLEOTIDE SEQUENCE [LARGE SCALE GENOMIC DNA]</scope>
    <source>
        <strain evidence="1 2">DSM 103870</strain>
    </source>
</reference>